<dbReference type="RefSeq" id="WP_188673489.1">
    <property type="nucleotide sequence ID" value="NZ_BMKA01000002.1"/>
</dbReference>
<dbReference type="InterPro" id="IPR037171">
    <property type="entry name" value="NagB/RpiA_transferase-like"/>
</dbReference>
<comment type="caution">
    <text evidence="5">The sequence shown here is derived from an EMBL/GenBank/DDBJ whole genome shotgun (WGS) entry which is preliminary data.</text>
</comment>
<dbReference type="InterPro" id="IPR014036">
    <property type="entry name" value="DeoR-like_C"/>
</dbReference>
<dbReference type="InterPro" id="IPR036390">
    <property type="entry name" value="WH_DNA-bd_sf"/>
</dbReference>
<evidence type="ECO:0000313" key="5">
    <source>
        <dbReference type="EMBL" id="GGA17374.1"/>
    </source>
</evidence>
<gene>
    <name evidence="5" type="ORF">GCM10011498_17470</name>
</gene>
<evidence type="ECO:0000256" key="1">
    <source>
        <dbReference type="ARBA" id="ARBA00022491"/>
    </source>
</evidence>
<keyword evidence="1" id="KW-0678">Repressor</keyword>
<dbReference type="PANTHER" id="PTHR30363:SF4">
    <property type="entry name" value="GLYCEROL-3-PHOSPHATE REGULON REPRESSOR"/>
    <property type="match status" value="1"/>
</dbReference>
<evidence type="ECO:0000256" key="3">
    <source>
        <dbReference type="ARBA" id="ARBA00023163"/>
    </source>
</evidence>
<dbReference type="AlphaFoldDB" id="A0A916QWX1"/>
<protein>
    <submittedName>
        <fullName evidence="5">DeoR family transcriptional regulator</fullName>
    </submittedName>
</protein>
<keyword evidence="2" id="KW-0805">Transcription regulation</keyword>
<dbReference type="GO" id="GO:0003700">
    <property type="term" value="F:DNA-binding transcription factor activity"/>
    <property type="evidence" value="ECO:0007669"/>
    <property type="project" value="InterPro"/>
</dbReference>
<dbReference type="InterPro" id="IPR050313">
    <property type="entry name" value="Carb_Metab_HTH_regulators"/>
</dbReference>
<dbReference type="Pfam" id="PF00455">
    <property type="entry name" value="DeoRC"/>
    <property type="match status" value="1"/>
</dbReference>
<dbReference type="InterPro" id="IPR001034">
    <property type="entry name" value="DeoR_HTH"/>
</dbReference>
<dbReference type="SUPFAM" id="SSF100950">
    <property type="entry name" value="NagB/RpiA/CoA transferase-like"/>
    <property type="match status" value="1"/>
</dbReference>
<dbReference type="SMART" id="SM01134">
    <property type="entry name" value="DeoRC"/>
    <property type="match status" value="1"/>
</dbReference>
<proteinExistence type="predicted"/>
<feature type="domain" description="HTH deoR-type" evidence="4">
    <location>
        <begin position="1"/>
        <end position="56"/>
    </location>
</feature>
<reference evidence="5" key="2">
    <citation type="submission" date="2020-09" db="EMBL/GenBank/DDBJ databases">
        <authorList>
            <person name="Sun Q."/>
            <person name="Zhou Y."/>
        </authorList>
    </citation>
    <scope>NUCLEOTIDE SEQUENCE</scope>
    <source>
        <strain evidence="5">CGMCC 1.15880</strain>
    </source>
</reference>
<dbReference type="EMBL" id="BMKA01000002">
    <property type="protein sequence ID" value="GGA17374.1"/>
    <property type="molecule type" value="Genomic_DNA"/>
</dbReference>
<dbReference type="Pfam" id="PF08220">
    <property type="entry name" value="HTH_DeoR"/>
    <property type="match status" value="1"/>
</dbReference>
<sequence length="254" mass="27406">MSKYEAQILHAVDMRGTLSVVELSQMLGVSDQTIRRVTQPLVASGRLDKVHGALVSNRIATDPPYLARMNLNRAAKVAIAKEAAEIIADGASLAIDTGSTSGFIAQALRARKELTVVTNSAFVASTLAIIPGNKVFMAGTQLRDHDGAAFDRSAFDVIERMQVDYALLSASMVDAVKGFLVHEQCEVEIATAMLRNAGKVIMAVDQSKFAPQDRRPAVRQPLLKSGDFVVTDRRPDTAFEGLLKGLELRIAEQG</sequence>
<dbReference type="SUPFAM" id="SSF46785">
    <property type="entry name" value="Winged helix' DNA-binding domain"/>
    <property type="match status" value="1"/>
</dbReference>
<evidence type="ECO:0000259" key="4">
    <source>
        <dbReference type="PROSITE" id="PS51000"/>
    </source>
</evidence>
<dbReference type="Proteomes" id="UP000628017">
    <property type="component" value="Unassembled WGS sequence"/>
</dbReference>
<dbReference type="PANTHER" id="PTHR30363">
    <property type="entry name" value="HTH-TYPE TRANSCRIPTIONAL REGULATOR SRLR-RELATED"/>
    <property type="match status" value="1"/>
</dbReference>
<evidence type="ECO:0000256" key="2">
    <source>
        <dbReference type="ARBA" id="ARBA00023015"/>
    </source>
</evidence>
<accession>A0A916QWX1</accession>
<organism evidence="5 6">
    <name type="scientific">Neptunicoccus cionae</name>
    <dbReference type="NCBI Taxonomy" id="2035344"/>
    <lineage>
        <taxon>Bacteria</taxon>
        <taxon>Pseudomonadati</taxon>
        <taxon>Pseudomonadota</taxon>
        <taxon>Alphaproteobacteria</taxon>
        <taxon>Rhodobacterales</taxon>
        <taxon>Paracoccaceae</taxon>
        <taxon>Neptunicoccus</taxon>
    </lineage>
</organism>
<dbReference type="PROSITE" id="PS51000">
    <property type="entry name" value="HTH_DEOR_2"/>
    <property type="match status" value="1"/>
</dbReference>
<evidence type="ECO:0000313" key="6">
    <source>
        <dbReference type="Proteomes" id="UP000628017"/>
    </source>
</evidence>
<keyword evidence="3" id="KW-0804">Transcription</keyword>
<dbReference type="SMART" id="SM00420">
    <property type="entry name" value="HTH_DEOR"/>
    <property type="match status" value="1"/>
</dbReference>
<keyword evidence="6" id="KW-1185">Reference proteome</keyword>
<name>A0A916QWX1_9RHOB</name>
<reference evidence="5" key="1">
    <citation type="journal article" date="2014" name="Int. J. Syst. Evol. Microbiol.">
        <title>Complete genome sequence of Corynebacterium casei LMG S-19264T (=DSM 44701T), isolated from a smear-ripened cheese.</title>
        <authorList>
            <consortium name="US DOE Joint Genome Institute (JGI-PGF)"/>
            <person name="Walter F."/>
            <person name="Albersmeier A."/>
            <person name="Kalinowski J."/>
            <person name="Ruckert C."/>
        </authorList>
    </citation>
    <scope>NUCLEOTIDE SEQUENCE</scope>
    <source>
        <strain evidence="5">CGMCC 1.15880</strain>
    </source>
</reference>
<dbReference type="Gene3D" id="3.40.50.1360">
    <property type="match status" value="1"/>
</dbReference>